<keyword evidence="2" id="KW-0805">Transcription regulation</keyword>
<dbReference type="GO" id="GO:1990269">
    <property type="term" value="F:RNA polymerase II C-terminal domain phosphoserine binding"/>
    <property type="evidence" value="ECO:0007669"/>
    <property type="project" value="TreeGrafter"/>
</dbReference>
<comment type="subcellular location">
    <subcellularLocation>
        <location evidence="1">Nucleus</location>
    </subcellularLocation>
</comment>
<protein>
    <recommendedName>
        <fullName evidence="6">Plus3 domain-containing protein</fullName>
    </recommendedName>
</protein>
<dbReference type="SMART" id="SM00719">
    <property type="entry name" value="Plus3"/>
    <property type="match status" value="1"/>
</dbReference>
<evidence type="ECO:0000259" key="6">
    <source>
        <dbReference type="PROSITE" id="PS51360"/>
    </source>
</evidence>
<evidence type="ECO:0000313" key="7">
    <source>
        <dbReference type="EMBL" id="TFK96260.1"/>
    </source>
</evidence>
<feature type="compositionally biased region" description="Acidic residues" evidence="5">
    <location>
        <begin position="173"/>
        <end position="192"/>
    </location>
</feature>
<dbReference type="GO" id="GO:0003677">
    <property type="term" value="F:DNA binding"/>
    <property type="evidence" value="ECO:0007669"/>
    <property type="project" value="InterPro"/>
</dbReference>
<dbReference type="PANTHER" id="PTHR13115:SF8">
    <property type="entry name" value="RNA POLYMERASE-ASSOCIATED PROTEIN RTF1 HOMOLOG"/>
    <property type="match status" value="1"/>
</dbReference>
<dbReference type="AlphaFoldDB" id="A0A5C3Q783"/>
<reference evidence="7 8" key="1">
    <citation type="journal article" date="2019" name="Nat. Ecol. Evol.">
        <title>Megaphylogeny resolves global patterns of mushroom evolution.</title>
        <authorList>
            <person name="Varga T."/>
            <person name="Krizsan K."/>
            <person name="Foldi C."/>
            <person name="Dima B."/>
            <person name="Sanchez-Garcia M."/>
            <person name="Sanchez-Ramirez S."/>
            <person name="Szollosi G.J."/>
            <person name="Szarkandi J.G."/>
            <person name="Papp V."/>
            <person name="Albert L."/>
            <person name="Andreopoulos W."/>
            <person name="Angelini C."/>
            <person name="Antonin V."/>
            <person name="Barry K.W."/>
            <person name="Bougher N.L."/>
            <person name="Buchanan P."/>
            <person name="Buyck B."/>
            <person name="Bense V."/>
            <person name="Catcheside P."/>
            <person name="Chovatia M."/>
            <person name="Cooper J."/>
            <person name="Damon W."/>
            <person name="Desjardin D."/>
            <person name="Finy P."/>
            <person name="Geml J."/>
            <person name="Haridas S."/>
            <person name="Hughes K."/>
            <person name="Justo A."/>
            <person name="Karasinski D."/>
            <person name="Kautmanova I."/>
            <person name="Kiss B."/>
            <person name="Kocsube S."/>
            <person name="Kotiranta H."/>
            <person name="LaButti K.M."/>
            <person name="Lechner B.E."/>
            <person name="Liimatainen K."/>
            <person name="Lipzen A."/>
            <person name="Lukacs Z."/>
            <person name="Mihaltcheva S."/>
            <person name="Morgado L.N."/>
            <person name="Niskanen T."/>
            <person name="Noordeloos M.E."/>
            <person name="Ohm R.A."/>
            <person name="Ortiz-Santana B."/>
            <person name="Ovrebo C."/>
            <person name="Racz N."/>
            <person name="Riley R."/>
            <person name="Savchenko A."/>
            <person name="Shiryaev A."/>
            <person name="Soop K."/>
            <person name="Spirin V."/>
            <person name="Szebenyi C."/>
            <person name="Tomsovsky M."/>
            <person name="Tulloss R.E."/>
            <person name="Uehling J."/>
            <person name="Grigoriev I.V."/>
            <person name="Vagvolgyi C."/>
            <person name="Papp T."/>
            <person name="Martin F.M."/>
            <person name="Miettinen O."/>
            <person name="Hibbett D.S."/>
            <person name="Nagy L.G."/>
        </authorList>
    </citation>
    <scope>NUCLEOTIDE SEQUENCE [LARGE SCALE GENOMIC DNA]</scope>
    <source>
        <strain evidence="7 8">CBS 309.79</strain>
    </source>
</reference>
<evidence type="ECO:0000256" key="3">
    <source>
        <dbReference type="ARBA" id="ARBA00023163"/>
    </source>
</evidence>
<feature type="compositionally biased region" description="Acidic residues" evidence="5">
    <location>
        <begin position="45"/>
        <end position="58"/>
    </location>
</feature>
<evidence type="ECO:0000256" key="4">
    <source>
        <dbReference type="ARBA" id="ARBA00023242"/>
    </source>
</evidence>
<feature type="compositionally biased region" description="Basic residues" evidence="5">
    <location>
        <begin position="24"/>
        <end position="40"/>
    </location>
</feature>
<dbReference type="OrthoDB" id="166375at2759"/>
<name>A0A5C3Q783_9AGAR</name>
<evidence type="ECO:0000256" key="5">
    <source>
        <dbReference type="SAM" id="MobiDB-lite"/>
    </source>
</evidence>
<feature type="compositionally biased region" description="Basic and acidic residues" evidence="5">
    <location>
        <begin position="132"/>
        <end position="166"/>
    </location>
</feature>
<keyword evidence="8" id="KW-1185">Reference proteome</keyword>
<proteinExistence type="predicted"/>
<feature type="compositionally biased region" description="Basic and acidic residues" evidence="5">
    <location>
        <begin position="408"/>
        <end position="437"/>
    </location>
</feature>
<dbReference type="EMBL" id="ML178864">
    <property type="protein sequence ID" value="TFK96260.1"/>
    <property type="molecule type" value="Genomic_DNA"/>
</dbReference>
<sequence length="510" mass="58585">MSNSEGDIDDELLALATEGSPEKQHRKGRQGSSSKGKKRKAEVSSESEDLEPESEDDQVNPYPLEGKYIDEYDREKLLDMNEMERETIISQRLEEMQKLVDKRNLESMLRENRGEGDTVAKAAKRQHAQRGVTKEKTKGLDELKARRRAKDDRKRTRTDSPRRDRSSSPVDMDMSDEEDEDGQITKYEEEDERVERRMRKDEPITKELLQSCWLPRSRLEAHAMTPWFEDYAKGAFVRYMVGHDKLEGPKYRVCEIANVVKGDKPYKIEKEITDDWVELKHGKSSKVFKMDLISNTPFSDREYDRWKITCDTDQVKLPSKSDLDRKHAQLRKHDSHTRTEADITAILARRKGLNTVQTPQSITLERSRLSQSLKLAEKRQDFVEADELRAQIQTLEASIATPVPTEKKNDLALVNERNRQKNKESIRRQEQAEAERKRRERKAKLEAASGAATPVERVKTLRRSDTPTSRPGTPADSKSGILDPFVISPSEATVPDSSFLASIDVDLGDF</sequence>
<evidence type="ECO:0000313" key="8">
    <source>
        <dbReference type="Proteomes" id="UP000305067"/>
    </source>
</evidence>
<keyword evidence="4" id="KW-0539">Nucleus</keyword>
<dbReference type="InterPro" id="IPR036128">
    <property type="entry name" value="Plus3-like_sf"/>
</dbReference>
<dbReference type="PROSITE" id="PS51360">
    <property type="entry name" value="PLUS3"/>
    <property type="match status" value="1"/>
</dbReference>
<accession>A0A5C3Q783</accession>
<organism evidence="7 8">
    <name type="scientific">Pterulicium gracile</name>
    <dbReference type="NCBI Taxonomy" id="1884261"/>
    <lineage>
        <taxon>Eukaryota</taxon>
        <taxon>Fungi</taxon>
        <taxon>Dikarya</taxon>
        <taxon>Basidiomycota</taxon>
        <taxon>Agaricomycotina</taxon>
        <taxon>Agaricomycetes</taxon>
        <taxon>Agaricomycetidae</taxon>
        <taxon>Agaricales</taxon>
        <taxon>Pleurotineae</taxon>
        <taxon>Pterulaceae</taxon>
        <taxon>Pterulicium</taxon>
    </lineage>
</organism>
<feature type="region of interest" description="Disordered" evidence="5">
    <location>
        <begin position="104"/>
        <end position="197"/>
    </location>
</feature>
<feature type="compositionally biased region" description="Basic and acidic residues" evidence="5">
    <location>
        <begin position="456"/>
        <end position="465"/>
    </location>
</feature>
<gene>
    <name evidence="7" type="ORF">BDV98DRAFT_576491</name>
</gene>
<evidence type="ECO:0000256" key="2">
    <source>
        <dbReference type="ARBA" id="ARBA00023015"/>
    </source>
</evidence>
<dbReference type="Gene3D" id="3.90.70.200">
    <property type="entry name" value="Plus-3 domain"/>
    <property type="match status" value="1"/>
</dbReference>
<dbReference type="PANTHER" id="PTHR13115">
    <property type="entry name" value="RNA POLYMERASE-ASSOCIATED PROTEIN RTF1 HOMOLOG"/>
    <property type="match status" value="1"/>
</dbReference>
<dbReference type="Pfam" id="PF03126">
    <property type="entry name" value="Plus-3"/>
    <property type="match status" value="1"/>
</dbReference>
<keyword evidence="3" id="KW-0804">Transcription</keyword>
<dbReference type="InterPro" id="IPR004343">
    <property type="entry name" value="Plus-3_dom"/>
</dbReference>
<evidence type="ECO:0000256" key="1">
    <source>
        <dbReference type="ARBA" id="ARBA00004123"/>
    </source>
</evidence>
<feature type="compositionally biased region" description="Basic and acidic residues" evidence="5">
    <location>
        <begin position="104"/>
        <end position="118"/>
    </location>
</feature>
<dbReference type="GO" id="GO:0016593">
    <property type="term" value="C:Cdc73/Paf1 complex"/>
    <property type="evidence" value="ECO:0007669"/>
    <property type="project" value="TreeGrafter"/>
</dbReference>
<dbReference type="STRING" id="1884261.A0A5C3Q783"/>
<feature type="compositionally biased region" description="Acidic residues" evidence="5">
    <location>
        <begin position="1"/>
        <end position="12"/>
    </location>
</feature>
<feature type="region of interest" description="Disordered" evidence="5">
    <location>
        <begin position="1"/>
        <end position="69"/>
    </location>
</feature>
<feature type="region of interest" description="Disordered" evidence="5">
    <location>
        <begin position="408"/>
        <end position="483"/>
    </location>
</feature>
<dbReference type="SUPFAM" id="SSF159042">
    <property type="entry name" value="Plus3-like"/>
    <property type="match status" value="1"/>
</dbReference>
<feature type="domain" description="Plus3" evidence="6">
    <location>
        <begin position="203"/>
        <end position="335"/>
    </location>
</feature>
<dbReference type="Proteomes" id="UP000305067">
    <property type="component" value="Unassembled WGS sequence"/>
</dbReference>